<keyword evidence="6 10" id="KW-0249">Electron transport</keyword>
<keyword evidence="7 10" id="KW-0408">Iron</keyword>
<feature type="binding site" evidence="10">
    <location>
        <position position="175"/>
    </location>
    <ligand>
        <name>[4Fe-4S] cluster</name>
        <dbReference type="ChEBI" id="CHEBI:49883"/>
        <label>3</label>
    </ligand>
</feature>
<dbReference type="Pfam" id="PF04060">
    <property type="entry name" value="FeS"/>
    <property type="match status" value="1"/>
</dbReference>
<reference evidence="13 14" key="1">
    <citation type="submission" date="2009-08" db="EMBL/GenBank/DDBJ databases">
        <authorList>
            <person name="Muzny D."/>
            <person name="Qin X."/>
            <person name="Deng J."/>
            <person name="Jiang H."/>
            <person name="Liu Y."/>
            <person name="Qu J."/>
            <person name="Song X.-Z."/>
            <person name="Zhang L."/>
            <person name="Thornton R."/>
            <person name="Coyle M."/>
            <person name="Francisco L."/>
            <person name="Jackson L."/>
            <person name="Javaid M."/>
            <person name="Korchina V."/>
            <person name="Kovar C."/>
            <person name="Mata R."/>
            <person name="Mathew T."/>
            <person name="Ngo R."/>
            <person name="Nguyen L."/>
            <person name="Nguyen N."/>
            <person name="Okwuonu G."/>
            <person name="Ongeri F."/>
            <person name="Pham C."/>
            <person name="Simmons D."/>
            <person name="Wilczek-Boney K."/>
            <person name="Hale W."/>
            <person name="Jakkamsetti A."/>
            <person name="Pham P."/>
            <person name="Ruth R."/>
            <person name="San Lucas F."/>
            <person name="Warren J."/>
            <person name="Zhang J."/>
            <person name="Zhao Z."/>
            <person name="Zhou C."/>
            <person name="Zhu D."/>
            <person name="Lee S."/>
            <person name="Bess C."/>
            <person name="Blankenburg K."/>
            <person name="Forbes L."/>
            <person name="Fu Q."/>
            <person name="Gubbala S."/>
            <person name="Hirani K."/>
            <person name="Jayaseelan J.C."/>
            <person name="Lara F."/>
            <person name="Munidasa M."/>
            <person name="Palculict T."/>
            <person name="Patil S."/>
            <person name="Pu L.-L."/>
            <person name="Saada N."/>
            <person name="Tang L."/>
            <person name="Weissenberger G."/>
            <person name="Zhu Y."/>
            <person name="Hemphill L."/>
            <person name="Shang Y."/>
            <person name="Youmans B."/>
            <person name="Ayvaz T."/>
            <person name="Ross M."/>
            <person name="Santibanez J."/>
            <person name="Aqrawi P."/>
            <person name="Gross S."/>
            <person name="Joshi V."/>
            <person name="Fowler G."/>
            <person name="Nazareth L."/>
            <person name="Reid J."/>
            <person name="Worley K."/>
            <person name="Petrosino J."/>
            <person name="Highlander S."/>
            <person name="Gibbs R."/>
            <person name="Gibbs R."/>
        </authorList>
    </citation>
    <scope>NUCLEOTIDE SEQUENCE [LARGE SCALE GENOMIC DNA]</scope>
    <source>
        <strain evidence="13 14">ATCC 51170</strain>
    </source>
</reference>
<comment type="subcellular location">
    <subcellularLocation>
        <location evidence="10">Cell membrane</location>
    </subcellularLocation>
</comment>
<keyword evidence="14" id="KW-1185">Reference proteome</keyword>
<dbReference type="EMBL" id="ACXU01000006">
    <property type="protein sequence ID" value="EEU12980.1"/>
    <property type="molecule type" value="Genomic_DNA"/>
</dbReference>
<evidence type="ECO:0000256" key="1">
    <source>
        <dbReference type="ARBA" id="ARBA00022448"/>
    </source>
</evidence>
<evidence type="ECO:0000256" key="10">
    <source>
        <dbReference type="HAMAP-Rule" id="MF_00463"/>
    </source>
</evidence>
<comment type="cofactor">
    <cofactor evidence="10">
        <name>[4Fe-4S] cluster</name>
        <dbReference type="ChEBI" id="CHEBI:49883"/>
    </cofactor>
    <text evidence="10">Binds 3 [4Fe-4S] clusters.</text>
</comment>
<name>C7HTA2_9FIRM</name>
<feature type="domain" description="4Fe-4S" evidence="12">
    <location>
        <begin position="33"/>
        <end position="92"/>
    </location>
</feature>
<gene>
    <name evidence="10 13" type="primary">rnfB</name>
    <name evidence="13" type="ORF">HMPREF0078_0503</name>
</gene>
<dbReference type="Proteomes" id="UP000003821">
    <property type="component" value="Unassembled WGS sequence"/>
</dbReference>
<accession>C7HTA2</accession>
<evidence type="ECO:0000259" key="12">
    <source>
        <dbReference type="PROSITE" id="PS51656"/>
    </source>
</evidence>
<keyword evidence="3 10" id="KW-0479">Metal-binding</keyword>
<keyword evidence="10" id="KW-1003">Cell membrane</keyword>
<feature type="binding site" evidence="10">
    <location>
        <position position="146"/>
    </location>
    <ligand>
        <name>[4Fe-4S] cluster</name>
        <dbReference type="ChEBI" id="CHEBI:49883"/>
        <label>2</label>
    </ligand>
</feature>
<dbReference type="GO" id="GO:0005886">
    <property type="term" value="C:plasma membrane"/>
    <property type="evidence" value="ECO:0007669"/>
    <property type="project" value="UniProtKB-SubCell"/>
</dbReference>
<protein>
    <recommendedName>
        <fullName evidence="10">Ion-translocating oxidoreductase complex subunit B</fullName>
        <ecNumber evidence="10">7.-.-.-</ecNumber>
    </recommendedName>
    <alternativeName>
        <fullName evidence="10">Rnf electron transport complex subunit B</fullName>
    </alternativeName>
</protein>
<dbReference type="eggNOG" id="COG2878">
    <property type="taxonomic scope" value="Bacteria"/>
</dbReference>
<dbReference type="Pfam" id="PF13370">
    <property type="entry name" value="Fer4_13"/>
    <property type="match status" value="1"/>
</dbReference>
<comment type="subunit">
    <text evidence="10">The complex is composed of six subunits: RnfA, RnfB, RnfC, RnfD, RnfE and RnfG.</text>
</comment>
<keyword evidence="4 10" id="KW-0677">Repeat</keyword>
<dbReference type="GO" id="GO:0051539">
    <property type="term" value="F:4 iron, 4 sulfur cluster binding"/>
    <property type="evidence" value="ECO:0007669"/>
    <property type="project" value="UniProtKB-UniRule"/>
</dbReference>
<dbReference type="GO" id="GO:0009055">
    <property type="term" value="F:electron transfer activity"/>
    <property type="evidence" value="ECO:0007669"/>
    <property type="project" value="InterPro"/>
</dbReference>
<feature type="binding site" evidence="10">
    <location>
        <position position="182"/>
    </location>
    <ligand>
        <name>[4Fe-4S] cluster</name>
        <dbReference type="ChEBI" id="CHEBI:49883"/>
        <label>2</label>
    </ligand>
</feature>
<evidence type="ECO:0000256" key="7">
    <source>
        <dbReference type="ARBA" id="ARBA00023004"/>
    </source>
</evidence>
<proteinExistence type="inferred from homology"/>
<keyword evidence="9 10" id="KW-0472">Membrane</keyword>
<feature type="region of interest" description="Hydrophobic" evidence="10">
    <location>
        <begin position="1"/>
        <end position="27"/>
    </location>
</feature>
<dbReference type="PROSITE" id="PS51379">
    <property type="entry name" value="4FE4S_FER_2"/>
    <property type="match status" value="2"/>
</dbReference>
<dbReference type="EC" id="7.-.-.-" evidence="10"/>
<evidence type="ECO:0000256" key="5">
    <source>
        <dbReference type="ARBA" id="ARBA00022967"/>
    </source>
</evidence>
<dbReference type="PANTHER" id="PTHR43560">
    <property type="entry name" value="ION-TRANSLOCATING OXIDOREDUCTASE COMPLEX SUBUNIT B"/>
    <property type="match status" value="1"/>
</dbReference>
<feature type="binding site" evidence="10">
    <location>
        <position position="153"/>
    </location>
    <ligand>
        <name>[4Fe-4S] cluster</name>
        <dbReference type="ChEBI" id="CHEBI:49883"/>
        <label>3</label>
    </ligand>
</feature>
<dbReference type="GO" id="GO:0022900">
    <property type="term" value="P:electron transport chain"/>
    <property type="evidence" value="ECO:0007669"/>
    <property type="project" value="UniProtKB-UniRule"/>
</dbReference>
<evidence type="ECO:0000256" key="2">
    <source>
        <dbReference type="ARBA" id="ARBA00022485"/>
    </source>
</evidence>
<dbReference type="PROSITE" id="PS00198">
    <property type="entry name" value="4FE4S_FER_1"/>
    <property type="match status" value="1"/>
</dbReference>
<evidence type="ECO:0000256" key="4">
    <source>
        <dbReference type="ARBA" id="ARBA00022737"/>
    </source>
</evidence>
<feature type="binding site" evidence="10">
    <location>
        <position position="75"/>
    </location>
    <ligand>
        <name>[4Fe-4S] cluster</name>
        <dbReference type="ChEBI" id="CHEBI:49883"/>
        <label>1</label>
    </ligand>
</feature>
<sequence>MMNNILIPTLVLAVLGFILAGLLGVISKKFEVETDPIVERVREALPGANCGACGYPGCDGCANAIAKGEAPVSACVIGGQSVTDAVASAMGVESAGAGDKQVAVVKCNGTCENAKDLYEYAGLEDCRAQIALFGGKKACNYGCLGCGSCVKACEFDAIHMVDGVSVVDKEKCVACGACVKTCPKNIIELVPYSQKAIVKCSSHDKGKDVRGNCKVGCIGCSICARTYPEGFTMDNFLSKETISDNLDLNLLKEAAEKCPAKCIDVE</sequence>
<feature type="binding site" evidence="10">
    <location>
        <position position="53"/>
    </location>
    <ligand>
        <name>[4Fe-4S] cluster</name>
        <dbReference type="ChEBI" id="CHEBI:49883"/>
        <label>1</label>
    </ligand>
</feature>
<dbReference type="InterPro" id="IPR050395">
    <property type="entry name" value="4Fe4S_Ferredoxin_RnfB"/>
</dbReference>
<dbReference type="HAMAP" id="MF_00463">
    <property type="entry name" value="RsxB_RnfB"/>
    <property type="match status" value="1"/>
</dbReference>
<comment type="similarity">
    <text evidence="10">Belongs to the 4Fe4S bacterial-type ferredoxin family. RnfB subfamily.</text>
</comment>
<evidence type="ECO:0000256" key="8">
    <source>
        <dbReference type="ARBA" id="ARBA00023014"/>
    </source>
</evidence>
<dbReference type="GO" id="GO:0046872">
    <property type="term" value="F:metal ion binding"/>
    <property type="evidence" value="ECO:0007669"/>
    <property type="project" value="UniProtKB-KW"/>
</dbReference>
<feature type="binding site" evidence="10">
    <location>
        <position position="58"/>
    </location>
    <ligand>
        <name>[4Fe-4S] cluster</name>
        <dbReference type="ChEBI" id="CHEBI:49883"/>
        <label>1</label>
    </ligand>
</feature>
<feature type="binding site" evidence="10">
    <location>
        <position position="50"/>
    </location>
    <ligand>
        <name>[4Fe-4S] cluster</name>
        <dbReference type="ChEBI" id="CHEBI:49883"/>
        <label>1</label>
    </ligand>
</feature>
<dbReference type="InterPro" id="IPR010207">
    <property type="entry name" value="Elect_transpt_cplx_RnfB/RsxB"/>
</dbReference>
<dbReference type="AlphaFoldDB" id="C7HTA2"/>
<organism evidence="13 14">
    <name type="scientific">Anaerococcus vaginalis ATCC 51170</name>
    <dbReference type="NCBI Taxonomy" id="655811"/>
    <lineage>
        <taxon>Bacteria</taxon>
        <taxon>Bacillati</taxon>
        <taxon>Bacillota</taxon>
        <taxon>Tissierellia</taxon>
        <taxon>Tissierellales</taxon>
        <taxon>Peptoniphilaceae</taxon>
        <taxon>Anaerococcus</taxon>
    </lineage>
</organism>
<evidence type="ECO:0000256" key="9">
    <source>
        <dbReference type="ARBA" id="ARBA00023136"/>
    </source>
</evidence>
<evidence type="ECO:0000256" key="6">
    <source>
        <dbReference type="ARBA" id="ARBA00022982"/>
    </source>
</evidence>
<keyword evidence="2 10" id="KW-0004">4Fe-4S</keyword>
<evidence type="ECO:0000313" key="14">
    <source>
        <dbReference type="Proteomes" id="UP000003821"/>
    </source>
</evidence>
<feature type="binding site" evidence="10">
    <location>
        <position position="143"/>
    </location>
    <ligand>
        <name>[4Fe-4S] cluster</name>
        <dbReference type="ChEBI" id="CHEBI:49883"/>
        <label>2</label>
    </ligand>
</feature>
<comment type="caution">
    <text evidence="13">The sequence shown here is derived from an EMBL/GenBank/DDBJ whole genome shotgun (WGS) entry which is preliminary data.</text>
</comment>
<feature type="binding site" evidence="10">
    <location>
        <position position="149"/>
    </location>
    <ligand>
        <name>[4Fe-4S] cluster</name>
        <dbReference type="ChEBI" id="CHEBI:49883"/>
        <label>2</label>
    </ligand>
</feature>
<feature type="binding site" evidence="10">
    <location>
        <position position="139"/>
    </location>
    <ligand>
        <name>[4Fe-4S] cluster</name>
        <dbReference type="ChEBI" id="CHEBI:49883"/>
        <label>2</label>
    </ligand>
</feature>
<dbReference type="InterPro" id="IPR017896">
    <property type="entry name" value="4Fe4S_Fe-S-bd"/>
</dbReference>
<dbReference type="eggNOG" id="COG1141">
    <property type="taxonomic scope" value="Bacteria"/>
</dbReference>
<dbReference type="InterPro" id="IPR017900">
    <property type="entry name" value="4Fe4S_Fe_S_CS"/>
</dbReference>
<dbReference type="PANTHER" id="PTHR43560:SF1">
    <property type="entry name" value="ION-TRANSLOCATING OXIDOREDUCTASE COMPLEX SUBUNIT B"/>
    <property type="match status" value="1"/>
</dbReference>
<dbReference type="SUPFAM" id="SSF54862">
    <property type="entry name" value="4Fe-4S ferredoxins"/>
    <property type="match status" value="2"/>
</dbReference>
<dbReference type="InterPro" id="IPR007202">
    <property type="entry name" value="4Fe-4S_dom"/>
</dbReference>
<dbReference type="Gene3D" id="3.30.70.20">
    <property type="match status" value="2"/>
</dbReference>
<keyword evidence="8 10" id="KW-0411">Iron-sulfur</keyword>
<feature type="domain" description="4Fe-4S ferredoxin-type" evidence="11">
    <location>
        <begin position="163"/>
        <end position="192"/>
    </location>
</feature>
<dbReference type="NCBIfam" id="TIGR01944">
    <property type="entry name" value="rnfB"/>
    <property type="match status" value="1"/>
</dbReference>
<dbReference type="Gene3D" id="1.10.15.40">
    <property type="entry name" value="Electron transport complex subunit B, putative Fe-S cluster"/>
    <property type="match status" value="1"/>
</dbReference>
<dbReference type="PROSITE" id="PS51656">
    <property type="entry name" value="4FE4S"/>
    <property type="match status" value="1"/>
</dbReference>
<evidence type="ECO:0000256" key="3">
    <source>
        <dbReference type="ARBA" id="ARBA00022723"/>
    </source>
</evidence>
<evidence type="ECO:0000313" key="13">
    <source>
        <dbReference type="EMBL" id="EEU12980.1"/>
    </source>
</evidence>
<evidence type="ECO:0000259" key="11">
    <source>
        <dbReference type="PROSITE" id="PS51379"/>
    </source>
</evidence>
<dbReference type="HOGENOM" id="CLU_053470_0_0_9"/>
<feature type="binding site" evidence="10">
    <location>
        <position position="178"/>
    </location>
    <ligand>
        <name>[4Fe-4S] cluster</name>
        <dbReference type="ChEBI" id="CHEBI:49883"/>
        <label>3</label>
    </ligand>
</feature>
<keyword evidence="1 10" id="KW-0813">Transport</keyword>
<feature type="domain" description="4Fe-4S ferredoxin-type" evidence="11">
    <location>
        <begin position="135"/>
        <end position="162"/>
    </location>
</feature>
<keyword evidence="5 10" id="KW-1278">Translocase</keyword>
<dbReference type="Pfam" id="PF12838">
    <property type="entry name" value="Fer4_7"/>
    <property type="match status" value="1"/>
</dbReference>
<comment type="function">
    <text evidence="10">Part of a membrane-bound complex that couples electron transfer with translocation of ions across the membrane.</text>
</comment>
<feature type="binding site" evidence="10">
    <location>
        <position position="172"/>
    </location>
    <ligand>
        <name>[4Fe-4S] cluster</name>
        <dbReference type="ChEBI" id="CHEBI:49883"/>
        <label>3</label>
    </ligand>
</feature>